<accession>A0A674JUR5</accession>
<comment type="subcellular location">
    <subcellularLocation>
        <location evidence="1">Cell membrane</location>
        <topology evidence="1">Single-pass type II membrane protein</topology>
    </subcellularLocation>
</comment>
<dbReference type="Ensembl" id="ENSTMTT00000023709.1">
    <property type="protein sequence ID" value="ENSTMTP00000022899.1"/>
    <property type="gene ID" value="ENSTMTG00000016716.1"/>
</dbReference>
<dbReference type="PANTHER" id="PTHR45710:SF35">
    <property type="entry name" value="C-TYPE LECTIN DOMAIN FAMILY 2 MEMBER D"/>
    <property type="match status" value="1"/>
</dbReference>
<keyword evidence="4" id="KW-1185">Reference proteome</keyword>
<dbReference type="Proteomes" id="UP000472274">
    <property type="component" value="Unplaced"/>
</dbReference>
<dbReference type="PROSITE" id="PS50041">
    <property type="entry name" value="C_TYPE_LECTIN_2"/>
    <property type="match status" value="1"/>
</dbReference>
<organism evidence="3 4">
    <name type="scientific">Terrapene triunguis</name>
    <name type="common">Three-toed box turtle</name>
    <dbReference type="NCBI Taxonomy" id="2587831"/>
    <lineage>
        <taxon>Eukaryota</taxon>
        <taxon>Metazoa</taxon>
        <taxon>Chordata</taxon>
        <taxon>Craniata</taxon>
        <taxon>Vertebrata</taxon>
        <taxon>Euteleostomi</taxon>
        <taxon>Archelosauria</taxon>
        <taxon>Testudinata</taxon>
        <taxon>Testudines</taxon>
        <taxon>Cryptodira</taxon>
        <taxon>Durocryptodira</taxon>
        <taxon>Testudinoidea</taxon>
        <taxon>Emydidae</taxon>
        <taxon>Terrapene</taxon>
    </lineage>
</organism>
<dbReference type="Gene3D" id="3.10.100.10">
    <property type="entry name" value="Mannose-Binding Protein A, subunit A"/>
    <property type="match status" value="1"/>
</dbReference>
<dbReference type="Pfam" id="PF00059">
    <property type="entry name" value="Lectin_C"/>
    <property type="match status" value="1"/>
</dbReference>
<evidence type="ECO:0000259" key="2">
    <source>
        <dbReference type="PROSITE" id="PS50041"/>
    </source>
</evidence>
<dbReference type="PANTHER" id="PTHR45710">
    <property type="entry name" value="C-TYPE LECTIN DOMAIN-CONTAINING PROTEIN 180"/>
    <property type="match status" value="1"/>
</dbReference>
<evidence type="ECO:0000256" key="1">
    <source>
        <dbReference type="ARBA" id="ARBA00004401"/>
    </source>
</evidence>
<dbReference type="GeneTree" id="ENSGT00940000155319"/>
<reference evidence="3" key="2">
    <citation type="submission" date="2025-09" db="UniProtKB">
        <authorList>
            <consortium name="Ensembl"/>
        </authorList>
    </citation>
    <scope>IDENTIFICATION</scope>
</reference>
<proteinExistence type="predicted"/>
<dbReference type="AlphaFoldDB" id="A0A674JUR5"/>
<dbReference type="InParanoid" id="A0A674JUR5"/>
<protein>
    <recommendedName>
        <fullName evidence="2">C-type lectin domain-containing protein</fullName>
    </recommendedName>
</protein>
<evidence type="ECO:0000313" key="4">
    <source>
        <dbReference type="Proteomes" id="UP000472274"/>
    </source>
</evidence>
<dbReference type="GO" id="GO:0005886">
    <property type="term" value="C:plasma membrane"/>
    <property type="evidence" value="ECO:0007669"/>
    <property type="project" value="UniProtKB-SubCell"/>
</dbReference>
<evidence type="ECO:0000313" key="3">
    <source>
        <dbReference type="Ensembl" id="ENSTMTP00000022899.1"/>
    </source>
</evidence>
<dbReference type="InterPro" id="IPR016186">
    <property type="entry name" value="C-type_lectin-like/link_sf"/>
</dbReference>
<dbReference type="SMART" id="SM00034">
    <property type="entry name" value="CLECT"/>
    <property type="match status" value="1"/>
</dbReference>
<name>A0A674JUR5_9SAUR</name>
<dbReference type="InterPro" id="IPR001304">
    <property type="entry name" value="C-type_lectin-like"/>
</dbReference>
<dbReference type="SUPFAM" id="SSF56436">
    <property type="entry name" value="C-type lectin-like"/>
    <property type="match status" value="1"/>
</dbReference>
<reference evidence="3" key="1">
    <citation type="submission" date="2025-08" db="UniProtKB">
        <authorList>
            <consortium name="Ensembl"/>
        </authorList>
    </citation>
    <scope>IDENTIFICATION</scope>
</reference>
<dbReference type="InterPro" id="IPR016187">
    <property type="entry name" value="CTDL_fold"/>
</dbReference>
<dbReference type="InterPro" id="IPR050828">
    <property type="entry name" value="C-type_lectin/matrix_domain"/>
</dbReference>
<sequence>SPGNVKSRSHGWLPEARAVEFELMTRVARTGIVGYCRIILEAIHSRPPPWPPAASWCPDGWFRIQGKCCYFSKTEGNWTYSQSFCSSHAASLAGIESPQELGSLLPYKGKLDHWIGLRKDTGQVWKWVMEMGSIPVNVFKNSNIKPQLSSGNKVPTNCLDVASVVGAAVLCMTMVMHMTMYNLYAQKIRYTSPSPFCLLPL</sequence>
<feature type="domain" description="C-type lectin" evidence="2">
    <location>
        <begin position="64"/>
        <end position="171"/>
    </location>
</feature>